<dbReference type="EMBL" id="CP048620">
    <property type="protein sequence ID" value="QPJ66583.1"/>
    <property type="molecule type" value="Genomic_DNA"/>
</dbReference>
<dbReference type="Proteomes" id="UP000594464">
    <property type="component" value="Chromosome"/>
</dbReference>
<organism evidence="2 3">
    <name type="scientific">Candidatus Nitrohelix vancouverensis</name>
    <dbReference type="NCBI Taxonomy" id="2705534"/>
    <lineage>
        <taxon>Bacteria</taxon>
        <taxon>Pseudomonadati</taxon>
        <taxon>Nitrospinota/Tectimicrobiota group</taxon>
        <taxon>Nitrospinota</taxon>
        <taxon>Nitrospinia</taxon>
        <taxon>Nitrospinales</taxon>
        <taxon>Nitrospinaceae</taxon>
        <taxon>Candidatus Nitrohelix</taxon>
    </lineage>
</organism>
<protein>
    <submittedName>
        <fullName evidence="2">Uncharacterized protein</fullName>
    </submittedName>
</protein>
<evidence type="ECO:0000313" key="3">
    <source>
        <dbReference type="Proteomes" id="UP000594464"/>
    </source>
</evidence>
<keyword evidence="1" id="KW-0472">Membrane</keyword>
<keyword evidence="1" id="KW-1133">Transmembrane helix</keyword>
<keyword evidence="1" id="KW-0812">Transmembrane</keyword>
<gene>
    <name evidence="2" type="ORF">G3M78_14700</name>
</gene>
<feature type="transmembrane region" description="Helical" evidence="1">
    <location>
        <begin position="51"/>
        <end position="72"/>
    </location>
</feature>
<sequence>MKRDSNQHNESPAQWPRRILLIGGSLFALVGLARQWPIAGKSYMEFIEGDGYLSLILGLVMIVLGFSAHLLIGLEDR</sequence>
<reference evidence="3" key="1">
    <citation type="submission" date="2020-02" db="EMBL/GenBank/DDBJ databases">
        <title>Genomic and physiological characterization of two novel Nitrospinaceae genera.</title>
        <authorList>
            <person name="Mueller A.J."/>
            <person name="Jung M.-Y."/>
            <person name="Strachan C.R."/>
            <person name="Herbold C.W."/>
            <person name="Kirkegaard R.H."/>
            <person name="Daims H."/>
        </authorList>
    </citation>
    <scope>NUCLEOTIDE SEQUENCE [LARGE SCALE GENOMIC DNA]</scope>
</reference>
<dbReference type="AlphaFoldDB" id="A0A7T0C4Y0"/>
<name>A0A7T0C4Y0_9BACT</name>
<proteinExistence type="predicted"/>
<evidence type="ECO:0000256" key="1">
    <source>
        <dbReference type="SAM" id="Phobius"/>
    </source>
</evidence>
<accession>A0A7T0C4Y0</accession>
<dbReference type="KEGG" id="nva:G3M78_14700"/>
<evidence type="ECO:0000313" key="2">
    <source>
        <dbReference type="EMBL" id="QPJ66583.1"/>
    </source>
</evidence>